<keyword evidence="2" id="KW-1185">Reference proteome</keyword>
<keyword evidence="1" id="KW-0808">Transferase</keyword>
<dbReference type="Proteomes" id="UP000254326">
    <property type="component" value="Unassembled WGS sequence"/>
</dbReference>
<dbReference type="EMBL" id="QKRA01000002">
    <property type="protein sequence ID" value="RDL45062.1"/>
    <property type="molecule type" value="Genomic_DNA"/>
</dbReference>
<dbReference type="AlphaFoldDB" id="A0A370UB99"/>
<gene>
    <name evidence="1" type="ORF">DN730_05445</name>
</gene>
<evidence type="ECO:0000313" key="1">
    <source>
        <dbReference type="EMBL" id="RDL45062.1"/>
    </source>
</evidence>
<dbReference type="RefSeq" id="WP_115467099.1">
    <property type="nucleotide sequence ID" value="NZ_QKRA01000002.1"/>
</dbReference>
<sequence length="322" mass="36666">MSTNFDSSLFVDIADAIGLGNPAIVEKDYYVVQLLKLISTIHLDYHQIVFSGGTALAKSSIKTYRMSEDIDLKLIPKPNSSDLVSRNSKRNARKEAKQRVETILKQSTLFSIESAPTVQDEYRYSAFEVRYPQTYQQAPCLRPFIKLELIESIPLSPPEKRDIQSIYAEVLNEQDQTIEMECAAILDTQAEKLVSMLRRTASTYRDTSRSDDETLIRHIYDTYHIQTAKPSDITKLAALVGKVIQADVEQYGNQHSQLVDAPLDELNYGLKQLICNQLYAERYEKYVSPMVYAEQPVSWEDAIDVFSKLTTDVLNTLEETLN</sequence>
<name>A0A370UB99_9GAMM</name>
<protein>
    <submittedName>
        <fullName evidence="1">Nucleotidyl transferase AbiEii/AbiGii toxin family protein</fullName>
    </submittedName>
</protein>
<dbReference type="Gene3D" id="3.10.450.620">
    <property type="entry name" value="JHP933, nucleotidyltransferase-like core domain"/>
    <property type="match status" value="1"/>
</dbReference>
<organism evidence="1 2">
    <name type="scientific">Marinomonas piezotolerans</name>
    <dbReference type="NCBI Taxonomy" id="2213058"/>
    <lineage>
        <taxon>Bacteria</taxon>
        <taxon>Pseudomonadati</taxon>
        <taxon>Pseudomonadota</taxon>
        <taxon>Gammaproteobacteria</taxon>
        <taxon>Oceanospirillales</taxon>
        <taxon>Oceanospirillaceae</taxon>
        <taxon>Marinomonas</taxon>
    </lineage>
</organism>
<comment type="caution">
    <text evidence="1">The sequence shown here is derived from an EMBL/GenBank/DDBJ whole genome shotgun (WGS) entry which is preliminary data.</text>
</comment>
<accession>A0A370UB99</accession>
<dbReference type="GO" id="GO:0016740">
    <property type="term" value="F:transferase activity"/>
    <property type="evidence" value="ECO:0007669"/>
    <property type="project" value="UniProtKB-KW"/>
</dbReference>
<evidence type="ECO:0000313" key="2">
    <source>
        <dbReference type="Proteomes" id="UP000254326"/>
    </source>
</evidence>
<dbReference type="InterPro" id="IPR014942">
    <property type="entry name" value="AbiEii"/>
</dbReference>
<proteinExistence type="predicted"/>
<dbReference type="Pfam" id="PF08843">
    <property type="entry name" value="AbiEii"/>
    <property type="match status" value="1"/>
</dbReference>
<reference evidence="1 2" key="1">
    <citation type="submission" date="2018-06" db="EMBL/GenBank/DDBJ databases">
        <title>Marinomonas sp. YLB-05 draft genome sequence.</title>
        <authorList>
            <person name="Yu L."/>
            <person name="Tang X."/>
        </authorList>
    </citation>
    <scope>NUCLEOTIDE SEQUENCE [LARGE SCALE GENOMIC DNA]</scope>
    <source>
        <strain evidence="1 2">YLB-05</strain>
    </source>
</reference>
<dbReference type="OrthoDB" id="9780929at2"/>